<dbReference type="SUPFAM" id="SSF54106">
    <property type="entry name" value="LysM domain"/>
    <property type="match status" value="1"/>
</dbReference>
<dbReference type="EMBL" id="PXWF02000321">
    <property type="protein sequence ID" value="PWF40981.1"/>
    <property type="molecule type" value="Genomic_DNA"/>
</dbReference>
<comment type="caution">
    <text evidence="2">The sequence shown here is derived from an EMBL/GenBank/DDBJ whole genome shotgun (WGS) entry which is preliminary data.</text>
</comment>
<organism evidence="2 3">
    <name type="scientific">Massilia glaciei</name>
    <dbReference type="NCBI Taxonomy" id="1524097"/>
    <lineage>
        <taxon>Bacteria</taxon>
        <taxon>Pseudomonadati</taxon>
        <taxon>Pseudomonadota</taxon>
        <taxon>Betaproteobacteria</taxon>
        <taxon>Burkholderiales</taxon>
        <taxon>Oxalobacteraceae</taxon>
        <taxon>Telluria group</taxon>
        <taxon>Massilia</taxon>
    </lineage>
</organism>
<protein>
    <submittedName>
        <fullName evidence="2">LysM peptidoglycan-binding domain-containing protein</fullName>
    </submittedName>
</protein>
<dbReference type="AlphaFoldDB" id="A0A2U2HDE4"/>
<keyword evidence="3" id="KW-1185">Reference proteome</keyword>
<dbReference type="InterPro" id="IPR018392">
    <property type="entry name" value="LysM"/>
</dbReference>
<dbReference type="Gene3D" id="1.10.530.10">
    <property type="match status" value="1"/>
</dbReference>
<feature type="domain" description="LysM" evidence="1">
    <location>
        <begin position="11"/>
        <end position="55"/>
    </location>
</feature>
<dbReference type="CDD" id="cd00118">
    <property type="entry name" value="LysM"/>
    <property type="match status" value="1"/>
</dbReference>
<reference evidence="2 3" key="1">
    <citation type="submission" date="2018-04" db="EMBL/GenBank/DDBJ databases">
        <title>Massilia violaceinigra sp. nov., a novel purple-pigmented bacterium isolated from Tianshan glacier, Xinjiang, China.</title>
        <authorList>
            <person name="Wang H."/>
        </authorList>
    </citation>
    <scope>NUCLEOTIDE SEQUENCE [LARGE SCALE GENOMIC DNA]</scope>
    <source>
        <strain evidence="2 3">B448-2</strain>
    </source>
</reference>
<dbReference type="Gene3D" id="3.10.350.10">
    <property type="entry name" value="LysM domain"/>
    <property type="match status" value="1"/>
</dbReference>
<dbReference type="InterPro" id="IPR036779">
    <property type="entry name" value="LysM_dom_sf"/>
</dbReference>
<dbReference type="PROSITE" id="PS51782">
    <property type="entry name" value="LYSM"/>
    <property type="match status" value="1"/>
</dbReference>
<evidence type="ECO:0000259" key="1">
    <source>
        <dbReference type="PROSITE" id="PS51782"/>
    </source>
</evidence>
<evidence type="ECO:0000313" key="2">
    <source>
        <dbReference type="EMBL" id="PWF40981.1"/>
    </source>
</evidence>
<dbReference type="Proteomes" id="UP000241421">
    <property type="component" value="Unassembled WGS sequence"/>
</dbReference>
<sequence length="526" mass="58087">MDELGGRGMSRVYEVVEGDTLSLIAVAFGVNVRALVKLNCINSPISIRKGQKLRIPDAEEIPMTPFDLKHKPIQIDFSRLLALEFFDAANMPISGMNVAIHLDGKVEKYKTDANGKIPHITSDEKTVVQVHVEKTNLDWKKISEIQLENEATFARLISPKIKLQSTMKVHNGPAQTARTDKPEPQAVATETLTRSANGNPVHKIAMECPNQENLKLGTNFKYRDIIIAAGKRSGFSPQAIAAIMNAEAATLTVIEYIPKINKKTKLPILGKDGKVLMKKLLRNDGEWDVNSASPASSARGMTQFLDGSWIAQAVIDGSFVNSRAKKEGWLTIRKIAVKQKKNSVEKQVIEFKLTDGNFVTATKKHTLAQVLIAKHLTSRATSNDENLQKLLDLRYEAEYSIHAAVDYGTQNLDGLRDKEFRIDDLNDGDKAKLVYLTHHLGLGDGKSFINNTMGEATAKNLLITQIGDEAAAIRAANEGGEYVKAHRKWLFGFIDMKIDLPAKMCDKSKAEPARSLLAITEAIRPA</sequence>
<proteinExistence type="predicted"/>
<dbReference type="Pfam" id="PF01476">
    <property type="entry name" value="LysM"/>
    <property type="match status" value="1"/>
</dbReference>
<dbReference type="OrthoDB" id="1523598at2"/>
<evidence type="ECO:0000313" key="3">
    <source>
        <dbReference type="Proteomes" id="UP000241421"/>
    </source>
</evidence>
<dbReference type="SMART" id="SM00257">
    <property type="entry name" value="LysM"/>
    <property type="match status" value="1"/>
</dbReference>
<name>A0A2U2HDE4_9BURK</name>
<accession>A0A2U2HDE4</accession>
<gene>
    <name evidence="2" type="ORF">C7C56_025475</name>
</gene>